<feature type="signal peptide" evidence="1">
    <location>
        <begin position="1"/>
        <end position="23"/>
    </location>
</feature>
<accession>A0AB73BLC7</accession>
<dbReference type="RefSeq" id="WP_149613344.1">
    <property type="nucleotide sequence ID" value="NZ_SEUK01000034.1"/>
</dbReference>
<gene>
    <name evidence="2" type="ORF">EU508_01065</name>
</gene>
<dbReference type="AlphaFoldDB" id="A0AB73BLC7"/>
<proteinExistence type="predicted"/>
<protein>
    <recommendedName>
        <fullName evidence="4">DUF1849 family protein</fullName>
    </recommendedName>
</protein>
<evidence type="ECO:0000313" key="3">
    <source>
        <dbReference type="Proteomes" id="UP000324162"/>
    </source>
</evidence>
<evidence type="ECO:0000256" key="1">
    <source>
        <dbReference type="SAM" id="SignalP"/>
    </source>
</evidence>
<evidence type="ECO:0000313" key="2">
    <source>
        <dbReference type="EMBL" id="KAA1164743.1"/>
    </source>
</evidence>
<organism evidence="2 3">
    <name type="scientific">Pseudoalteromonas fuliginea</name>
    <dbReference type="NCBI Taxonomy" id="1872678"/>
    <lineage>
        <taxon>Bacteria</taxon>
        <taxon>Pseudomonadati</taxon>
        <taxon>Pseudomonadota</taxon>
        <taxon>Gammaproteobacteria</taxon>
        <taxon>Alteromonadales</taxon>
        <taxon>Pseudoalteromonadaceae</taxon>
        <taxon>Pseudoalteromonas</taxon>
    </lineage>
</organism>
<sequence>MNNIIVNKIMPVAMLCVSMNALASNVDIGSREYKILLNTSSFTGDQSSRENKVDEYWDALKELIEDNSIERNTSGSLSLNKSRTVSFYDVKGSCDLSHAGYSFRERIEEGDREVTLKFRSADQFIAGGKDLTGTKSGAKTKFEEDISAPFVSIYSFSTKQEIEDDKNLNKMDDPIGLYSGLEDEDFDEDLPIEKVGNLTVNEYVYEDATVDLGSLDAEFSLTLWYDESQSTTKPIVAEISFKYEDDNEDYSNKVLTRAKQLFTDMQEDSAVTSFNSEDSLSKTATVYQYDSSFCN</sequence>
<keyword evidence="1" id="KW-0732">Signal</keyword>
<reference evidence="2 3" key="1">
    <citation type="submission" date="2019-01" db="EMBL/GenBank/DDBJ databases">
        <title>Genome sequences of marine Pseudoalteromonas species.</title>
        <authorList>
            <person name="Boraston A.B."/>
            <person name="Hehemann J.-H."/>
            <person name="Vickers C.J."/>
            <person name="Salama-Alber O."/>
            <person name="Abe K."/>
            <person name="Hettle A.J."/>
        </authorList>
    </citation>
    <scope>NUCLEOTIDE SEQUENCE [LARGE SCALE GENOMIC DNA]</scope>
    <source>
        <strain evidence="2 3">PS42</strain>
    </source>
</reference>
<name>A0AB73BLC7_9GAMM</name>
<dbReference type="EMBL" id="SEUK01000034">
    <property type="protein sequence ID" value="KAA1164743.1"/>
    <property type="molecule type" value="Genomic_DNA"/>
</dbReference>
<feature type="chain" id="PRO_5044493621" description="DUF1849 family protein" evidence="1">
    <location>
        <begin position="24"/>
        <end position="295"/>
    </location>
</feature>
<evidence type="ECO:0008006" key="4">
    <source>
        <dbReference type="Google" id="ProtNLM"/>
    </source>
</evidence>
<dbReference type="Proteomes" id="UP000324162">
    <property type="component" value="Unassembled WGS sequence"/>
</dbReference>
<comment type="caution">
    <text evidence="2">The sequence shown here is derived from an EMBL/GenBank/DDBJ whole genome shotgun (WGS) entry which is preliminary data.</text>
</comment>